<dbReference type="EMBL" id="WIXP02000009">
    <property type="protein sequence ID" value="KAF6205279.1"/>
    <property type="molecule type" value="Genomic_DNA"/>
</dbReference>
<reference evidence="4" key="1">
    <citation type="journal article" date="2021" name="Mol. Ecol. Resour.">
        <title>Apolygus lucorum genome provides insights into omnivorousness and mesophyll feeding.</title>
        <authorList>
            <person name="Liu Y."/>
            <person name="Liu H."/>
            <person name="Wang H."/>
            <person name="Huang T."/>
            <person name="Liu B."/>
            <person name="Yang B."/>
            <person name="Yin L."/>
            <person name="Li B."/>
            <person name="Zhang Y."/>
            <person name="Zhang S."/>
            <person name="Jiang F."/>
            <person name="Zhang X."/>
            <person name="Ren Y."/>
            <person name="Wang B."/>
            <person name="Wang S."/>
            <person name="Lu Y."/>
            <person name="Wu K."/>
            <person name="Fan W."/>
            <person name="Wang G."/>
        </authorList>
    </citation>
    <scope>NUCLEOTIDE SEQUENCE</scope>
    <source>
        <strain evidence="4">12Hb</strain>
    </source>
</reference>
<dbReference type="InterPro" id="IPR029277">
    <property type="entry name" value="SVWC_dom"/>
</dbReference>
<organism evidence="4 5">
    <name type="scientific">Apolygus lucorum</name>
    <name type="common">Small green plant bug</name>
    <name type="synonym">Lygocoris lucorum</name>
    <dbReference type="NCBI Taxonomy" id="248454"/>
    <lineage>
        <taxon>Eukaryota</taxon>
        <taxon>Metazoa</taxon>
        <taxon>Ecdysozoa</taxon>
        <taxon>Arthropoda</taxon>
        <taxon>Hexapoda</taxon>
        <taxon>Insecta</taxon>
        <taxon>Pterygota</taxon>
        <taxon>Neoptera</taxon>
        <taxon>Paraneoptera</taxon>
        <taxon>Hemiptera</taxon>
        <taxon>Heteroptera</taxon>
        <taxon>Panheteroptera</taxon>
        <taxon>Cimicomorpha</taxon>
        <taxon>Miridae</taxon>
        <taxon>Mirini</taxon>
        <taxon>Apolygus</taxon>
    </lineage>
</organism>
<protein>
    <recommendedName>
        <fullName evidence="3">Single domain-containing protein</fullName>
    </recommendedName>
</protein>
<dbReference type="AlphaFoldDB" id="A0A6A4JJ00"/>
<evidence type="ECO:0000259" key="3">
    <source>
        <dbReference type="Pfam" id="PF15430"/>
    </source>
</evidence>
<evidence type="ECO:0000256" key="1">
    <source>
        <dbReference type="ARBA" id="ARBA00004613"/>
    </source>
</evidence>
<evidence type="ECO:0000313" key="4">
    <source>
        <dbReference type="EMBL" id="KAF6205279.1"/>
    </source>
</evidence>
<keyword evidence="5" id="KW-1185">Reference proteome</keyword>
<evidence type="ECO:0000256" key="2">
    <source>
        <dbReference type="ARBA" id="ARBA00022525"/>
    </source>
</evidence>
<comment type="subcellular location">
    <subcellularLocation>
        <location evidence="1">Secreted</location>
    </subcellularLocation>
</comment>
<gene>
    <name evidence="4" type="ORF">GE061_019448</name>
</gene>
<dbReference type="GO" id="GO:0005576">
    <property type="term" value="C:extracellular region"/>
    <property type="evidence" value="ECO:0007669"/>
    <property type="project" value="UniProtKB-SubCell"/>
</dbReference>
<dbReference type="Pfam" id="PF15430">
    <property type="entry name" value="SVWC"/>
    <property type="match status" value="1"/>
</dbReference>
<feature type="domain" description="Single" evidence="3">
    <location>
        <begin position="31"/>
        <end position="94"/>
    </location>
</feature>
<proteinExistence type="predicted"/>
<sequence>MRTWLILASLFGVVFTSVVKRPKLAEGECDLYGKVMKAGQEIPVPGSCAVYVCRKLESTNYFVDIKSCRNYYMGYIKKGEPEPDPKSYPGCCRPRRIVSGFSW</sequence>
<comment type="caution">
    <text evidence="4">The sequence shown here is derived from an EMBL/GenBank/DDBJ whole genome shotgun (WGS) entry which is preliminary data.</text>
</comment>
<evidence type="ECO:0000313" key="5">
    <source>
        <dbReference type="Proteomes" id="UP000466442"/>
    </source>
</evidence>
<accession>A0A6A4JJ00</accession>
<keyword evidence="2" id="KW-0964">Secreted</keyword>
<dbReference type="Proteomes" id="UP000466442">
    <property type="component" value="Linkage Group LG9"/>
</dbReference>
<name>A0A6A4JJ00_APOLU</name>